<evidence type="ECO:0000313" key="2">
    <source>
        <dbReference type="Proteomes" id="UP001162992"/>
    </source>
</evidence>
<comment type="caution">
    <text evidence="1">The sequence shown here is derived from an EMBL/GenBank/DDBJ whole genome shotgun (WGS) entry which is preliminary data.</text>
</comment>
<protein>
    <submittedName>
        <fullName evidence="1">Uncharacterized protein</fullName>
    </submittedName>
</protein>
<gene>
    <name evidence="1" type="ORF">O6H91_01G075600</name>
</gene>
<reference evidence="2" key="1">
    <citation type="journal article" date="2024" name="Proc. Natl. Acad. Sci. U.S.A.">
        <title>Extraordinary preservation of gene collinearity over three hundred million years revealed in homosporous lycophytes.</title>
        <authorList>
            <person name="Li C."/>
            <person name="Wickell D."/>
            <person name="Kuo L.Y."/>
            <person name="Chen X."/>
            <person name="Nie B."/>
            <person name="Liao X."/>
            <person name="Peng D."/>
            <person name="Ji J."/>
            <person name="Jenkins J."/>
            <person name="Williams M."/>
            <person name="Shu S."/>
            <person name="Plott C."/>
            <person name="Barry K."/>
            <person name="Rajasekar S."/>
            <person name="Grimwood J."/>
            <person name="Han X."/>
            <person name="Sun S."/>
            <person name="Hou Z."/>
            <person name="He W."/>
            <person name="Dai G."/>
            <person name="Sun C."/>
            <person name="Schmutz J."/>
            <person name="Leebens-Mack J.H."/>
            <person name="Li F.W."/>
            <person name="Wang L."/>
        </authorList>
    </citation>
    <scope>NUCLEOTIDE SEQUENCE [LARGE SCALE GENOMIC DNA]</scope>
    <source>
        <strain evidence="2">cv. PW_Plant_1</strain>
    </source>
</reference>
<name>A0ACC2ES91_DIPCM</name>
<organism evidence="1 2">
    <name type="scientific">Diphasiastrum complanatum</name>
    <name type="common">Issler's clubmoss</name>
    <name type="synonym">Lycopodium complanatum</name>
    <dbReference type="NCBI Taxonomy" id="34168"/>
    <lineage>
        <taxon>Eukaryota</taxon>
        <taxon>Viridiplantae</taxon>
        <taxon>Streptophyta</taxon>
        <taxon>Embryophyta</taxon>
        <taxon>Tracheophyta</taxon>
        <taxon>Lycopodiopsida</taxon>
        <taxon>Lycopodiales</taxon>
        <taxon>Lycopodiaceae</taxon>
        <taxon>Lycopodioideae</taxon>
        <taxon>Diphasiastrum</taxon>
    </lineage>
</organism>
<keyword evidence="2" id="KW-1185">Reference proteome</keyword>
<sequence>MADIDVPPWLKGLPLAPEYHPTEAEFTDPVGYISKIESEACQYGICKIVPPWVKASKKTVLMNLNNSLVLSQGTDLTTPFDALAGKGRNMGGATCIVKVDKVKPSMQEGKLNEVDIQARFSTRRQQVGSTSRRPRGGPQFPAQKLVWQSGESYTLEQFEAKAKAFSRDRVGTCKEIPPLALEALFWKAAADKPLSVEYANDIPGSAFAEPCRVAFTPLMQGKKRKRLQQEAEPETELHDALRLSSNDAKDAGDNVDALIFQAETVKVSEIADKQEASTSGSRSNLNSFIHHIEDAKESTVGEKEGSGWKLANSAWNMRKVARSPGSLLRFMPDEVPGVTSPMVYIGMLFSWFAWHVEDHELHSLNYLHMGSPKTWYAVPPDAALALEEVIRIHGYGGQINSRAALSLLGEKTTILSPEVLVLTGVPCCRLVQNAGEYVVTFPRSYHLGFSHGFNCGEAANFATPGWLEVAKEAAVRRVALNHLPMLSHQQLLYYHAMSFPSRTSLSLGSKLRSSRLELKKKSLGEEIVKTKFVNDVIYSNTLIKDLLHCGVSSCLVFADILKTPESNLSWFSNIASDLHSSEDLLRMAGLRSLEGLHMPHLVSEQSNLACRGTVDDCKRLDQKTILDSTMSTCFSLKAEEKLLLANLPSSENEANSNFQNNRLSNCNAKSQSLKDNLHTSLRGSFIDWESLSCAACGSLCFLSMAIIQPTLTAACTFRHPQLRDTSKYQVSSTIAGTSSENELGGMESGIGRANVPIIKQMAASCGLEQGDVGHVSAARNAPEGITCTRIDHGVWYSLSSAPIVRNSSRDDNSLKENPSIGNSDSKESEPMDPVTIDFRINLPVKQLLKADEMDEIEFTKVNAEDIQGTAFYDKGLVKQRFLDATLDDAQVLKTEAAQSFDTTLTSLQLLAAAYDNESESDDDESFSDEGNPLCFLPDSILGDNVDAVGLSADAPWESVVRPLSEMENTTVSEVGKIGPAISLPKMSPGVELLDRNFIFKGLLIPETDAGTLEMPVLKDNVPYRDTDETTSGVVHGTSLIETEVSKSTRKTSTHGEKNVGVKDIASAEHKSSETSDDQSIPDHLSCLNKELLPNEKDGIGAVNSICNGWQGHDLARPRIMCLEHAYKAQLQLQSRGGGHVLVIFHPSFQDFEQRAQFLAMELGINHEWTKAPISSPHKDHSQIVNAAIDAAHDHTLADHDWVAQLGMNVRHSYKMKERPSEDVEGLEDRGLYGSANHSRVPLSFGNLQSEPVPKSSPRNLLRTRLHPGNRSSKSTLENKPGGKHLKEKKCWVVGRWCGRDWRLDQVHVLLGGCRETPEPSKFFSLVTTTLGPSTIGISETVNNSMEAFQSLWSKSTDGTQTCEDSSSSEEQHQLALKTSCKKRKDRGQKIVALYARKQRQHINTIQSSRYKRKINMVDSYKQKDPGHISRKIGRKRKLVAMDLYSDQEASVTLLKTGSCHQEKRRIAVEGPGDAHVLCQCSSGNGSEIVPSFASEVNVMHSDGNTEAENQALGALQSPAASLPEMQILNFTSDFEKNCKQNACKKSWKFHPAALHSSEAHQLTFMSVEPRVQCGSPSRTAVVQSNCSPVCVPPWSPSTEGYHISPSSLPRDESLSLLGPSVAEVVNDNATSYARLCSAVSCVSNSRKSNRSGLNTQTDVFTSKASEELMLNLDGPSRSVWCDVPIVCAPALDSRVARKAQQSIYCDEKSSCCCWVSQEGFKERTSLVSAACTKLCVDSSQVSCNLTESSSAVLEVGESLDTPDCGLHHQLISASEKLLLTGSCNKLEENCGRRPELKLKDVNADIEELDTSKREYLSSQHVPNSMYQMVPCKIGALESVKICNQINGSAFCEHSHCFCCDRQKAHHNDQISVVSNTSTEDIQAKGCDIQVVKHEELGSANEGCIDCTLNNSQHLFPIADSGCWPCQGDTPVSGTISDCDFEGEARNVAKSCSGVAEVHEEQTRIYRCSIVQCSGSKERVVKPFSKLRSKRLKHSGWKKSLQNLPEEDILSQESRDHQAEASELLCSGGPFNDNSVTSSGEQDLDLAKLKQTEILDCQKGDSCPGPFTRLRSRCSTTAANVQDETSTDDTLKNVKGKIAKKAVRKVRKHPNVTDNEEGSKPHRCDIDGCGMGFTTNKELVLHMNNMCTFKGCGKRLCTHNYLLQHFRVHIDDRPLKCPWKGCKKTFKWAWARTEHIRVHTGERPYVCQVCNKRYRFVSDFSRHKRTTGHTPNT</sequence>
<dbReference type="Proteomes" id="UP001162992">
    <property type="component" value="Chromosome 1"/>
</dbReference>
<evidence type="ECO:0000313" key="1">
    <source>
        <dbReference type="EMBL" id="KAJ7569379.1"/>
    </source>
</evidence>
<accession>A0ACC2ES91</accession>
<proteinExistence type="predicted"/>
<dbReference type="EMBL" id="CM055092">
    <property type="protein sequence ID" value="KAJ7569379.1"/>
    <property type="molecule type" value="Genomic_DNA"/>
</dbReference>